<dbReference type="GO" id="GO:0070941">
    <property type="term" value="P:eisosome assembly"/>
    <property type="evidence" value="ECO:0007669"/>
    <property type="project" value="TreeGrafter"/>
</dbReference>
<feature type="region of interest" description="Disordered" evidence="1">
    <location>
        <begin position="564"/>
        <end position="849"/>
    </location>
</feature>
<dbReference type="AlphaFoldDB" id="A0A8H6EGU5"/>
<dbReference type="GeneID" id="59262709"/>
<evidence type="ECO:0000313" key="2">
    <source>
        <dbReference type="EMBL" id="KAF5871636.1"/>
    </source>
</evidence>
<feature type="compositionally biased region" description="Polar residues" evidence="1">
    <location>
        <begin position="730"/>
        <end position="744"/>
    </location>
</feature>
<evidence type="ECO:0000256" key="1">
    <source>
        <dbReference type="SAM" id="MobiDB-lite"/>
    </source>
</evidence>
<feature type="region of interest" description="Disordered" evidence="1">
    <location>
        <begin position="341"/>
        <end position="376"/>
    </location>
</feature>
<keyword evidence="3" id="KW-1185">Reference proteome</keyword>
<feature type="compositionally biased region" description="Acidic residues" evidence="1">
    <location>
        <begin position="803"/>
        <end position="812"/>
    </location>
</feature>
<dbReference type="Pfam" id="PF12757">
    <property type="entry name" value="Eisosome1"/>
    <property type="match status" value="1"/>
</dbReference>
<feature type="compositionally biased region" description="Low complexity" evidence="1">
    <location>
        <begin position="345"/>
        <end position="358"/>
    </location>
</feature>
<evidence type="ECO:0000313" key="3">
    <source>
        <dbReference type="Proteomes" id="UP000531561"/>
    </source>
</evidence>
<dbReference type="RefSeq" id="XP_037190583.1">
    <property type="nucleotide sequence ID" value="XM_037339017.1"/>
</dbReference>
<reference evidence="2 3" key="1">
    <citation type="journal article" date="2020" name="Phytopathology">
        <title>A high-quality genome resource of Botrytis fragariae, a new and rapidly spreading fungal pathogen causing strawberry gray mold in the U.S.A.</title>
        <authorList>
            <person name="Wu Y."/>
            <person name="Saski C.A."/>
            <person name="Schnabel G."/>
            <person name="Xiao S."/>
            <person name="Hu M."/>
        </authorList>
    </citation>
    <scope>NUCLEOTIDE SEQUENCE [LARGE SCALE GENOMIC DNA]</scope>
    <source>
        <strain evidence="2 3">BVB16</strain>
    </source>
</reference>
<feature type="compositionally biased region" description="Basic and acidic residues" evidence="1">
    <location>
        <begin position="564"/>
        <end position="614"/>
    </location>
</feature>
<feature type="compositionally biased region" description="Basic and acidic residues" evidence="1">
    <location>
        <begin position="771"/>
        <end position="784"/>
    </location>
</feature>
<dbReference type="PANTHER" id="PTHR28298:SF1">
    <property type="entry name" value="EISOSOME PROTEIN 1"/>
    <property type="match status" value="1"/>
</dbReference>
<dbReference type="EMBL" id="JABFCT010000011">
    <property type="protein sequence ID" value="KAF5871636.1"/>
    <property type="molecule type" value="Genomic_DNA"/>
</dbReference>
<proteinExistence type="predicted"/>
<dbReference type="Proteomes" id="UP000531561">
    <property type="component" value="Unassembled WGS sequence"/>
</dbReference>
<feature type="compositionally biased region" description="Basic and acidic residues" evidence="1">
    <location>
        <begin position="792"/>
        <end position="802"/>
    </location>
</feature>
<feature type="compositionally biased region" description="Basic and acidic residues" evidence="1">
    <location>
        <begin position="430"/>
        <end position="441"/>
    </location>
</feature>
<comment type="caution">
    <text evidence="2">The sequence shown here is derived from an EMBL/GenBank/DDBJ whole genome shotgun (WGS) entry which is preliminary data.</text>
</comment>
<dbReference type="InterPro" id="IPR024527">
    <property type="entry name" value="Eisosome1"/>
</dbReference>
<dbReference type="OrthoDB" id="4070583at2759"/>
<feature type="region of interest" description="Disordered" evidence="1">
    <location>
        <begin position="411"/>
        <end position="441"/>
    </location>
</feature>
<feature type="compositionally biased region" description="Basic residues" evidence="1">
    <location>
        <begin position="694"/>
        <end position="709"/>
    </location>
</feature>
<protein>
    <submittedName>
        <fullName evidence="2">Putative eisosome protein 1 protein</fullName>
    </submittedName>
</protein>
<feature type="compositionally biased region" description="Polar residues" evidence="1">
    <location>
        <begin position="759"/>
        <end position="769"/>
    </location>
</feature>
<feature type="compositionally biased region" description="Polar residues" evidence="1">
    <location>
        <begin position="673"/>
        <end position="691"/>
    </location>
</feature>
<gene>
    <name evidence="2" type="ORF">Bfra_008659</name>
</gene>
<name>A0A8H6EGU5_9HELO</name>
<dbReference type="PANTHER" id="PTHR28298">
    <property type="entry name" value="EISOSOME PROTEIN 1"/>
    <property type="match status" value="1"/>
</dbReference>
<sequence>MPTSNNHATGIETNGISVESKSHPTRTSSNKLEDQAATAALYVTNQNNQTPKTGYEFLDSDNKLSSAGAAASLKYAKPRDLPSYPSTGLNKSQSAAGAAASLGWQNQKTFEHWKPDPSAAASAAAMLAKDYKMKPMWQPEASAHGAKAALLAHKANKGVELWQPEPTAWGNTAATQAMKKGNTLSPQLDYGHTAVGRQGSLLAATGAMASSRKRANSTPVKTQRPETYPDEANAASNALRAAKSVHKSQIGAGKATNTGQTNTPSNAMKAAVAVHRSNTVLKPNTFEKSVGSVPFTTMPREMYTSQPPVDQFEQELPKDQNREDVLKASAIAMAKKMYNQQQKQSAATSNAQSGAAAAHGQRRLSIDSDDEPTPMRFDNLQARAQQLTNESVARMTTEDIRNREYRDYYGATPSISSKLSKRGRTRRRASSYDEDRHQSDKIRAQMNLFSSNISKVDEEKRQRDRDALHAAAKRNVNKDIHEMDKQVFKNTGKVAPSLLNEWELKAHEAAQAQSKARMENFGKVDIGGGKFVDQSVIDAAAAKIIQPQLEEINTKAEAKRFREAELKLEEETRKRKSQEIKMREKEEKEITKKLKQQEKDEEKERKADEKAALKERRKSTTKSEPGAPVSKTSPTSVPGESERPTTAPAPVPIRTSIDGNSTHVSGATDDPHTSQQVSSNAPSPTSESGSKVKNWLKSKMGRISGRHSKSLSESNAIKDEKGFVGGHTYTGASVNNSTTSLSRQSIRDVANATALVPGTNPTVAPTQQPEEFERVGRSKVRPGDDVSSLSEFSDKAKGREDITSGDDDDDDFQEARDNFNDELAPPRPFSSHGAVSTSPGRAPRFHEEI</sequence>
<accession>A0A8H6EGU5</accession>
<feature type="region of interest" description="Disordered" evidence="1">
    <location>
        <begin position="207"/>
        <end position="228"/>
    </location>
</feature>
<feature type="compositionally biased region" description="Polar residues" evidence="1">
    <location>
        <begin position="1"/>
        <end position="30"/>
    </location>
</feature>
<feature type="compositionally biased region" description="Basic residues" evidence="1">
    <location>
        <begin position="419"/>
        <end position="429"/>
    </location>
</feature>
<organism evidence="2 3">
    <name type="scientific">Botrytis fragariae</name>
    <dbReference type="NCBI Taxonomy" id="1964551"/>
    <lineage>
        <taxon>Eukaryota</taxon>
        <taxon>Fungi</taxon>
        <taxon>Dikarya</taxon>
        <taxon>Ascomycota</taxon>
        <taxon>Pezizomycotina</taxon>
        <taxon>Leotiomycetes</taxon>
        <taxon>Helotiales</taxon>
        <taxon>Sclerotiniaceae</taxon>
        <taxon>Botrytis</taxon>
    </lineage>
</organism>
<feature type="region of interest" description="Disordered" evidence="1">
    <location>
        <begin position="1"/>
        <end position="32"/>
    </location>
</feature>